<reference evidence="2" key="1">
    <citation type="submission" date="2015-11" db="EMBL/GenBank/DDBJ databases">
        <authorList>
            <person name="Sharaf A."/>
            <person name="Marie M.E."/>
            <person name="Esson H."/>
            <person name="El-Afifi I.S."/>
            <person name="Hammad M.A."/>
        </authorList>
    </citation>
    <scope>NUCLEOTIDE SEQUENCE [LARGE SCALE GENOMIC DNA]</scope>
</reference>
<protein>
    <submittedName>
        <fullName evidence="1">Uncharacterized protein</fullName>
    </submittedName>
</protein>
<sequence>MASGSRTKTASTYLECTECGNTTQIHRKKSRLKEKDHIKHMYCFKCINTTAHREVKEDAFVPKWLKEWQSEQEGVEVND</sequence>
<proteinExistence type="predicted"/>
<evidence type="ECO:0000313" key="1">
    <source>
        <dbReference type="EMBL" id="ALO79463.1"/>
    </source>
</evidence>
<keyword evidence="2" id="KW-1185">Reference proteome</keyword>
<dbReference type="Proteomes" id="UP000225963">
    <property type="component" value="Segment"/>
</dbReference>
<gene>
    <name evidence="1" type="ORF">BM10_42</name>
</gene>
<dbReference type="EMBL" id="KT995480">
    <property type="protein sequence ID" value="ALO79463.1"/>
    <property type="molecule type" value="Genomic_DNA"/>
</dbReference>
<evidence type="ECO:0000313" key="2">
    <source>
        <dbReference type="Proteomes" id="UP000225963"/>
    </source>
</evidence>
<organism evidence="1 2">
    <name type="scientific">Bacillus phage BM15</name>
    <dbReference type="NCBI Taxonomy" id="1755680"/>
    <lineage>
        <taxon>Viruses</taxon>
        <taxon>Duplodnaviria</taxon>
        <taxon>Heunggongvirae</taxon>
        <taxon>Uroviricota</taxon>
        <taxon>Caudoviricetes</taxon>
        <taxon>Herelleviridae</taxon>
        <taxon>Bastillevirinae</taxon>
        <taxon>Caeruleovirus</taxon>
        <taxon>Caeruleovirus BM15</taxon>
    </lineage>
</organism>
<name>A0A0S2MUA9_9CAUD</name>
<dbReference type="OrthoDB" id="20944at10239"/>
<accession>A0A0S2MUA9</accession>